<dbReference type="InterPro" id="IPR027051">
    <property type="entry name" value="XdhC_Rossmann_dom"/>
</dbReference>
<dbReference type="Proteomes" id="UP000199595">
    <property type="component" value="Unassembled WGS sequence"/>
</dbReference>
<dbReference type="Pfam" id="PF13478">
    <property type="entry name" value="XdhC_C"/>
    <property type="match status" value="1"/>
</dbReference>
<name>A0A1H3GAW6_9FLAO</name>
<dbReference type="PANTHER" id="PTHR30388:SF4">
    <property type="entry name" value="MOLYBDENUM COFACTOR INSERTION CHAPERONE PAOD"/>
    <property type="match status" value="1"/>
</dbReference>
<dbReference type="EMBL" id="FNNJ01000013">
    <property type="protein sequence ID" value="SDX99788.1"/>
    <property type="molecule type" value="Genomic_DNA"/>
</dbReference>
<organism evidence="3 4">
    <name type="scientific">Lutibacter oricola</name>
    <dbReference type="NCBI Taxonomy" id="762486"/>
    <lineage>
        <taxon>Bacteria</taxon>
        <taxon>Pseudomonadati</taxon>
        <taxon>Bacteroidota</taxon>
        <taxon>Flavobacteriia</taxon>
        <taxon>Flavobacteriales</taxon>
        <taxon>Flavobacteriaceae</taxon>
        <taxon>Lutibacter</taxon>
    </lineage>
</organism>
<dbReference type="STRING" id="762486.SAMN05444411_11383"/>
<feature type="domain" description="XdhC Rossmann" evidence="2">
    <location>
        <begin position="172"/>
        <end position="315"/>
    </location>
</feature>
<sequence length="339" mass="38084">MTHELKEIISSFIKAKKQGAKCALVSLVYLNGSSYRKPGVRMLLTETGEMTGAVSGGCVEKEIQRQTIAVFKSNIPKLMVYDGRYRLGCEGQLYLLIEPFNPSEEIIDAFNNSLKKRNSFYIHSYFKLEEGEQPNSGSKFSFETETWLPVFNTKIDTSYKVFKQLFKPSFRLVIIGAEHDAVALTALASFLGWEVVVVANALNKQTIANFPGAIDLIQTEPNFLNLNWVNKQAAIVFMTHSYAKDLQYLVALKETNPAYIGLLGPKDRREKILNAFIENYPMVKDEFLDAIYGPAGLNIGSETAQEIALSICAEILSVTRQKTPDFLKNKKLSIHSNER</sequence>
<dbReference type="RefSeq" id="WP_090126172.1">
    <property type="nucleotide sequence ID" value="NZ_FNNJ01000013.1"/>
</dbReference>
<evidence type="ECO:0000313" key="3">
    <source>
        <dbReference type="EMBL" id="SDX99788.1"/>
    </source>
</evidence>
<evidence type="ECO:0000259" key="2">
    <source>
        <dbReference type="Pfam" id="PF13478"/>
    </source>
</evidence>
<dbReference type="OrthoDB" id="9773039at2"/>
<dbReference type="InterPro" id="IPR003777">
    <property type="entry name" value="XdhC_CoxI"/>
</dbReference>
<evidence type="ECO:0000313" key="4">
    <source>
        <dbReference type="Proteomes" id="UP000199595"/>
    </source>
</evidence>
<proteinExistence type="predicted"/>
<gene>
    <name evidence="3" type="ORF">SAMN05444411_11383</name>
</gene>
<evidence type="ECO:0000259" key="1">
    <source>
        <dbReference type="Pfam" id="PF02625"/>
    </source>
</evidence>
<dbReference type="PANTHER" id="PTHR30388">
    <property type="entry name" value="ALDEHYDE OXIDOREDUCTASE MOLYBDENUM COFACTOR ASSEMBLY PROTEIN"/>
    <property type="match status" value="1"/>
</dbReference>
<dbReference type="Gene3D" id="3.40.50.720">
    <property type="entry name" value="NAD(P)-binding Rossmann-like Domain"/>
    <property type="match status" value="1"/>
</dbReference>
<reference evidence="3 4" key="1">
    <citation type="submission" date="2016-10" db="EMBL/GenBank/DDBJ databases">
        <authorList>
            <person name="de Groot N.N."/>
        </authorList>
    </citation>
    <scope>NUCLEOTIDE SEQUENCE [LARGE SCALE GENOMIC DNA]</scope>
    <source>
        <strain evidence="3 4">DSM 24956</strain>
    </source>
</reference>
<feature type="domain" description="XdhC- CoxI" evidence="1">
    <location>
        <begin position="17"/>
        <end position="82"/>
    </location>
</feature>
<dbReference type="AlphaFoldDB" id="A0A1H3GAW6"/>
<accession>A0A1H3GAW6</accession>
<protein>
    <submittedName>
        <fullName evidence="3">Xanthine and CO dehydrogenase maturation factor, XdhC/CoxF family</fullName>
    </submittedName>
</protein>
<keyword evidence="4" id="KW-1185">Reference proteome</keyword>
<dbReference type="Pfam" id="PF02625">
    <property type="entry name" value="XdhC_CoxI"/>
    <property type="match status" value="1"/>
</dbReference>
<dbReference type="InterPro" id="IPR052698">
    <property type="entry name" value="MoCofactor_Util/Proc"/>
</dbReference>